<comment type="caution">
    <text evidence="1">The sequence shown here is derived from an EMBL/GenBank/DDBJ whole genome shotgun (WGS) entry which is preliminary data.</text>
</comment>
<dbReference type="AlphaFoldDB" id="A0A9D1RC67"/>
<dbReference type="InterPro" id="IPR053842">
    <property type="entry name" value="NikA-like"/>
</dbReference>
<evidence type="ECO:0000313" key="2">
    <source>
        <dbReference type="Proteomes" id="UP000824205"/>
    </source>
</evidence>
<reference evidence="1" key="1">
    <citation type="journal article" date="2021" name="PeerJ">
        <title>Extensive microbial diversity within the chicken gut microbiome revealed by metagenomics and culture.</title>
        <authorList>
            <person name="Gilroy R."/>
            <person name="Ravi A."/>
            <person name="Getino M."/>
            <person name="Pursley I."/>
            <person name="Horton D.L."/>
            <person name="Alikhan N.F."/>
            <person name="Baker D."/>
            <person name="Gharbi K."/>
            <person name="Hall N."/>
            <person name="Watson M."/>
            <person name="Adriaenssens E.M."/>
            <person name="Foster-Nyarko E."/>
            <person name="Jarju S."/>
            <person name="Secka A."/>
            <person name="Antonio M."/>
            <person name="Oren A."/>
            <person name="Chaudhuri R.R."/>
            <person name="La Ragione R."/>
            <person name="Hildebrand F."/>
            <person name="Pallen M.J."/>
        </authorList>
    </citation>
    <scope>NUCLEOTIDE SEQUENCE</scope>
    <source>
        <strain evidence="1">421</strain>
    </source>
</reference>
<organism evidence="1 2">
    <name type="scientific">Candidatus Eubacterium faecipullorum</name>
    <dbReference type="NCBI Taxonomy" id="2838571"/>
    <lineage>
        <taxon>Bacteria</taxon>
        <taxon>Bacillati</taxon>
        <taxon>Bacillota</taxon>
        <taxon>Clostridia</taxon>
        <taxon>Eubacteriales</taxon>
        <taxon>Eubacteriaceae</taxon>
        <taxon>Eubacterium</taxon>
    </lineage>
</organism>
<reference evidence="1" key="2">
    <citation type="submission" date="2021-04" db="EMBL/GenBank/DDBJ databases">
        <authorList>
            <person name="Gilroy R."/>
        </authorList>
    </citation>
    <scope>NUCLEOTIDE SEQUENCE</scope>
    <source>
        <strain evidence="1">421</strain>
    </source>
</reference>
<dbReference type="Pfam" id="PF21983">
    <property type="entry name" value="NikA-like"/>
    <property type="match status" value="1"/>
</dbReference>
<sequence length="103" mass="11974">MKEDNRTEILNFRVTKTEKELIEMYASTKYKNIAPYLRDCALHKEIKIIRGIEGVEYELRRIGNNLNQLTKAVNSGMCNAVDLKEMRQEVAKVWQLLSSLQGK</sequence>
<dbReference type="Proteomes" id="UP000824205">
    <property type="component" value="Unassembled WGS sequence"/>
</dbReference>
<accession>A0A9D1RC67</accession>
<dbReference type="EMBL" id="DXGE01000002">
    <property type="protein sequence ID" value="HIW84939.1"/>
    <property type="molecule type" value="Genomic_DNA"/>
</dbReference>
<gene>
    <name evidence="1" type="ORF">IAA48_00435</name>
</gene>
<evidence type="ECO:0000313" key="1">
    <source>
        <dbReference type="EMBL" id="HIW84939.1"/>
    </source>
</evidence>
<name>A0A9D1RC67_9FIRM</name>
<proteinExistence type="predicted"/>
<protein>
    <submittedName>
        <fullName evidence="1">MobC family plasmid mobilization relaxosome protein</fullName>
    </submittedName>
</protein>